<proteinExistence type="predicted"/>
<sequence length="108" mass="12487">MLALVVCFSQQQRTQGPRRSRQLEPLCLSPGTPRAVPPLVYGRLEFTVTQTAPPTKWEDYRIFSIGCDNVTLEENFDYILGCTVENSDCKFVRRYDKLTEEEKKLLKI</sequence>
<gene>
    <name evidence="1" type="primary">Acey_s0017.g3332</name>
    <name evidence="1" type="ORF">Y032_0017g3332</name>
</gene>
<protein>
    <submittedName>
        <fullName evidence="1">Uncharacterized protein</fullName>
    </submittedName>
</protein>
<organism evidence="1 2">
    <name type="scientific">Ancylostoma ceylanicum</name>
    <dbReference type="NCBI Taxonomy" id="53326"/>
    <lineage>
        <taxon>Eukaryota</taxon>
        <taxon>Metazoa</taxon>
        <taxon>Ecdysozoa</taxon>
        <taxon>Nematoda</taxon>
        <taxon>Chromadorea</taxon>
        <taxon>Rhabditida</taxon>
        <taxon>Rhabditina</taxon>
        <taxon>Rhabditomorpha</taxon>
        <taxon>Strongyloidea</taxon>
        <taxon>Ancylostomatidae</taxon>
        <taxon>Ancylostomatinae</taxon>
        <taxon>Ancylostoma</taxon>
    </lineage>
</organism>
<accession>A0A016V6P6</accession>
<evidence type="ECO:0000313" key="2">
    <source>
        <dbReference type="Proteomes" id="UP000024635"/>
    </source>
</evidence>
<dbReference type="Proteomes" id="UP000024635">
    <property type="component" value="Unassembled WGS sequence"/>
</dbReference>
<dbReference type="InterPro" id="IPR049084">
    <property type="entry name" value="AceES-2"/>
</dbReference>
<dbReference type="EMBL" id="JARK01001353">
    <property type="protein sequence ID" value="EYC22408.1"/>
    <property type="molecule type" value="Genomic_DNA"/>
</dbReference>
<comment type="caution">
    <text evidence="1">The sequence shown here is derived from an EMBL/GenBank/DDBJ whole genome shotgun (WGS) entry which is preliminary data.</text>
</comment>
<name>A0A016V6P6_9BILA</name>
<dbReference type="AlphaFoldDB" id="A0A016V6P6"/>
<dbReference type="Gene3D" id="2.40.50.780">
    <property type="match status" value="1"/>
</dbReference>
<dbReference type="Pfam" id="PF21556">
    <property type="entry name" value="AceES-2"/>
    <property type="match status" value="1"/>
</dbReference>
<keyword evidence="2" id="KW-1185">Reference proteome</keyword>
<evidence type="ECO:0000313" key="1">
    <source>
        <dbReference type="EMBL" id="EYC22408.1"/>
    </source>
</evidence>
<reference evidence="2" key="1">
    <citation type="journal article" date="2015" name="Nat. Genet.">
        <title>The genome and transcriptome of the zoonotic hookworm Ancylostoma ceylanicum identify infection-specific gene families.</title>
        <authorList>
            <person name="Schwarz E.M."/>
            <person name="Hu Y."/>
            <person name="Antoshechkin I."/>
            <person name="Miller M.M."/>
            <person name="Sternberg P.W."/>
            <person name="Aroian R.V."/>
        </authorList>
    </citation>
    <scope>NUCLEOTIDE SEQUENCE</scope>
    <source>
        <strain evidence="2">HY135</strain>
    </source>
</reference>